<dbReference type="GeneID" id="93797036"/>
<evidence type="ECO:0000313" key="2">
    <source>
        <dbReference type="Proteomes" id="UP000078460"/>
    </source>
</evidence>
<comment type="caution">
    <text evidence="1">The sequence shown here is derived from an EMBL/GenBank/DDBJ whole genome shotgun (WGS) entry which is preliminary data.</text>
</comment>
<dbReference type="AlphaFoldDB" id="A0A175Y3V0"/>
<keyword evidence="2" id="KW-1185">Reference proteome</keyword>
<name>A0A175Y3V0_9SPHN</name>
<dbReference type="RefSeq" id="WP_017980548.1">
    <property type="nucleotide sequence ID" value="NZ_CP017578.1"/>
</dbReference>
<dbReference type="OrthoDB" id="7206591at2"/>
<dbReference type="PROSITE" id="PS51257">
    <property type="entry name" value="PROKAR_LIPOPROTEIN"/>
    <property type="match status" value="1"/>
</dbReference>
<proteinExistence type="predicted"/>
<reference evidence="1" key="1">
    <citation type="submission" date="2016-03" db="EMBL/GenBank/DDBJ databases">
        <title>Sphingomonas melonis TY, whole genome shotgun sequencing.</title>
        <authorList>
            <person name="Wang H."/>
            <person name="Zhu P."/>
        </authorList>
    </citation>
    <scope>NUCLEOTIDE SEQUENCE [LARGE SCALE GENOMIC DNA]</scope>
    <source>
        <strain evidence="1">TY</strain>
    </source>
</reference>
<dbReference type="EMBL" id="LQCK02000012">
    <property type="protein sequence ID" value="KZB95363.1"/>
    <property type="molecule type" value="Genomic_DNA"/>
</dbReference>
<gene>
    <name evidence="1" type="ORF">AVM11_03550</name>
</gene>
<organism evidence="1 2">
    <name type="scientific">Sphingomonas melonis TY</name>
    <dbReference type="NCBI Taxonomy" id="621456"/>
    <lineage>
        <taxon>Bacteria</taxon>
        <taxon>Pseudomonadati</taxon>
        <taxon>Pseudomonadota</taxon>
        <taxon>Alphaproteobacteria</taxon>
        <taxon>Sphingomonadales</taxon>
        <taxon>Sphingomonadaceae</taxon>
        <taxon>Sphingomonas</taxon>
    </lineage>
</organism>
<sequence length="93" mass="9980">MRFPTTPLALASMLALAACSTSRVPPQTFSAPPAVDLAIEAEPAIPPTAATSEAAYEDYNQAILDWGRRGWSALQRICRWTADHAVPLGCTPR</sequence>
<accession>A0A175Y3V0</accession>
<protein>
    <submittedName>
        <fullName evidence="1">Uncharacterized protein</fullName>
    </submittedName>
</protein>
<dbReference type="KEGG" id="smy:BJP26_03280"/>
<evidence type="ECO:0000313" key="1">
    <source>
        <dbReference type="EMBL" id="KZB95363.1"/>
    </source>
</evidence>
<dbReference type="Proteomes" id="UP000078460">
    <property type="component" value="Unassembled WGS sequence"/>
</dbReference>
<dbReference type="STRING" id="621456.BJP26_03280"/>